<proteinExistence type="predicted"/>
<name>A0ACB8QHW3_9AGAM</name>
<reference evidence="1" key="1">
    <citation type="submission" date="2021-02" db="EMBL/GenBank/DDBJ databases">
        <authorList>
            <consortium name="DOE Joint Genome Institute"/>
            <person name="Ahrendt S."/>
            <person name="Looney B.P."/>
            <person name="Miyauchi S."/>
            <person name="Morin E."/>
            <person name="Drula E."/>
            <person name="Courty P.E."/>
            <person name="Chicoki N."/>
            <person name="Fauchery L."/>
            <person name="Kohler A."/>
            <person name="Kuo A."/>
            <person name="Labutti K."/>
            <person name="Pangilinan J."/>
            <person name="Lipzen A."/>
            <person name="Riley R."/>
            <person name="Andreopoulos W."/>
            <person name="He G."/>
            <person name="Johnson J."/>
            <person name="Barry K.W."/>
            <person name="Grigoriev I.V."/>
            <person name="Nagy L."/>
            <person name="Hibbett D."/>
            <person name="Henrissat B."/>
            <person name="Matheny P.B."/>
            <person name="Labbe J."/>
            <person name="Martin F."/>
        </authorList>
    </citation>
    <scope>NUCLEOTIDE SEQUENCE</scope>
    <source>
        <strain evidence="1">EC-137</strain>
    </source>
</reference>
<gene>
    <name evidence="1" type="ORF">K488DRAFT_12737</name>
</gene>
<sequence>ACARCKGLKVRCQFRTDPDTCERCLKGSHECVIPGRKIRRPPPKREVLLNKIREQASQIEELMNQLEALQASDQRRAAPDIATEQTQAGISSRGSPAHSLDLSSPGSTGGDSHFEWISEARQKLEAFGGFFALGGAGTSRSYFVEQALENSGSSDDEFTHVTDKLDSEDEAVWKRVTDAPMASIPTGASPFGLMARVSAHVSRGKVIDDSSDPPIQVGVAHENFFRPPAPESFRPSTDFDGHEIPVLLKDGIITSKEAEKLFDMYFVWMNPSLSLLDSVLYTPQQVYWRSPFLFTVICAIASRYDTERPDLYSTAISVARRAAADMFIGGAKRVEIVQAYILLSLYPVPARRWEDDRCYIFLGQAIRMAVDMNLNHPNTAKPQNEMHAREMLNRTRTWLNCFNLDRSTSSQYGKIAIIPGTDYVANHSVDWWQSSEYNLKHFDIHLCAYNNELRVLGEFFVRYLYTDPNHPTGLNKNIDIELVASDFDDRIEATRRQWFELLKDTDQSDRLNRFRTGLLKLGYSYGRLIVLSYGFQNSFTSRKMGYGDSVALVQCIQAATDVVSAMVDDVGMPDQRQYVRMGPDAQTVFVAFSCTFLCKLLLPRYALHVTPEQRRHIIDTVQRAISFHSSPDIGIDDLHGPRLYSRFIANLLQSVELRPADPPPRSRKMAGESPRGSTPSHKSTSAKP</sequence>
<accession>A0ACB8QHW3</accession>
<dbReference type="EMBL" id="MU273589">
    <property type="protein sequence ID" value="KAI0031195.1"/>
    <property type="molecule type" value="Genomic_DNA"/>
</dbReference>
<organism evidence="1 2">
    <name type="scientific">Vararia minispora EC-137</name>
    <dbReference type="NCBI Taxonomy" id="1314806"/>
    <lineage>
        <taxon>Eukaryota</taxon>
        <taxon>Fungi</taxon>
        <taxon>Dikarya</taxon>
        <taxon>Basidiomycota</taxon>
        <taxon>Agaricomycotina</taxon>
        <taxon>Agaricomycetes</taxon>
        <taxon>Russulales</taxon>
        <taxon>Lachnocladiaceae</taxon>
        <taxon>Vararia</taxon>
    </lineage>
</organism>
<feature type="non-terminal residue" evidence="1">
    <location>
        <position position="688"/>
    </location>
</feature>
<dbReference type="Proteomes" id="UP000814128">
    <property type="component" value="Unassembled WGS sequence"/>
</dbReference>
<comment type="caution">
    <text evidence="1">The sequence shown here is derived from an EMBL/GenBank/DDBJ whole genome shotgun (WGS) entry which is preliminary data.</text>
</comment>
<keyword evidence="2" id="KW-1185">Reference proteome</keyword>
<protein>
    <submittedName>
        <fullName evidence="1">Uncharacterized protein</fullName>
    </submittedName>
</protein>
<feature type="non-terminal residue" evidence="1">
    <location>
        <position position="1"/>
    </location>
</feature>
<evidence type="ECO:0000313" key="1">
    <source>
        <dbReference type="EMBL" id="KAI0031195.1"/>
    </source>
</evidence>
<reference evidence="1" key="2">
    <citation type="journal article" date="2022" name="New Phytol.">
        <title>Evolutionary transition to the ectomycorrhizal habit in the genomes of a hyperdiverse lineage of mushroom-forming fungi.</title>
        <authorList>
            <person name="Looney B."/>
            <person name="Miyauchi S."/>
            <person name="Morin E."/>
            <person name="Drula E."/>
            <person name="Courty P.E."/>
            <person name="Kohler A."/>
            <person name="Kuo A."/>
            <person name="LaButti K."/>
            <person name="Pangilinan J."/>
            <person name="Lipzen A."/>
            <person name="Riley R."/>
            <person name="Andreopoulos W."/>
            <person name="He G."/>
            <person name="Johnson J."/>
            <person name="Nolan M."/>
            <person name="Tritt A."/>
            <person name="Barry K.W."/>
            <person name="Grigoriev I.V."/>
            <person name="Nagy L.G."/>
            <person name="Hibbett D."/>
            <person name="Henrissat B."/>
            <person name="Matheny P.B."/>
            <person name="Labbe J."/>
            <person name="Martin F.M."/>
        </authorList>
    </citation>
    <scope>NUCLEOTIDE SEQUENCE</scope>
    <source>
        <strain evidence="1">EC-137</strain>
    </source>
</reference>
<evidence type="ECO:0000313" key="2">
    <source>
        <dbReference type="Proteomes" id="UP000814128"/>
    </source>
</evidence>